<comment type="subcellular location">
    <subcellularLocation>
        <location evidence="1">Cell inner membrane</location>
        <topology evidence="1">Peripheral membrane protein</topology>
    </subcellularLocation>
</comment>
<dbReference type="InterPro" id="IPR003593">
    <property type="entry name" value="AAA+_ATPase"/>
</dbReference>
<evidence type="ECO:0000313" key="8">
    <source>
        <dbReference type="Proteomes" id="UP001161406"/>
    </source>
</evidence>
<reference evidence="7" key="1">
    <citation type="journal article" date="2014" name="Int. J. Syst. Evol. Microbiol.">
        <title>Complete genome of a new Firmicutes species belonging to the dominant human colonic microbiota ('Ruminococcus bicirculans') reveals two chromosomes and a selective capacity to utilize plant glucans.</title>
        <authorList>
            <consortium name="NISC Comparative Sequencing Program"/>
            <person name="Wegmann U."/>
            <person name="Louis P."/>
            <person name="Goesmann A."/>
            <person name="Henrissat B."/>
            <person name="Duncan S.H."/>
            <person name="Flint H.J."/>
        </authorList>
    </citation>
    <scope>NUCLEOTIDE SEQUENCE</scope>
    <source>
        <strain evidence="7">NBRC 103855</strain>
    </source>
</reference>
<protein>
    <submittedName>
        <fullName evidence="7">Peptide ABC transporter ATP-binding protein</fullName>
    </submittedName>
</protein>
<dbReference type="PANTHER" id="PTHR43776:SF7">
    <property type="entry name" value="D,D-DIPEPTIDE TRANSPORT ATP-BINDING PROTEIN DDPF-RELATED"/>
    <property type="match status" value="1"/>
</dbReference>
<dbReference type="InterPro" id="IPR027417">
    <property type="entry name" value="P-loop_NTPase"/>
</dbReference>
<dbReference type="NCBIfam" id="NF008453">
    <property type="entry name" value="PRK11308.1"/>
    <property type="match status" value="2"/>
</dbReference>
<evidence type="ECO:0000313" key="7">
    <source>
        <dbReference type="EMBL" id="GLQ08171.1"/>
    </source>
</evidence>
<dbReference type="CDD" id="cd03257">
    <property type="entry name" value="ABC_NikE_OppD_transporters"/>
    <property type="match status" value="2"/>
</dbReference>
<evidence type="ECO:0000256" key="5">
    <source>
        <dbReference type="ARBA" id="ARBA00022840"/>
    </source>
</evidence>
<evidence type="ECO:0000256" key="3">
    <source>
        <dbReference type="ARBA" id="ARBA00022448"/>
    </source>
</evidence>
<dbReference type="SMART" id="SM00382">
    <property type="entry name" value="AAA"/>
    <property type="match status" value="2"/>
</dbReference>
<reference evidence="7" key="2">
    <citation type="submission" date="2023-01" db="EMBL/GenBank/DDBJ databases">
        <title>Draft genome sequence of Devosia yakushimensis strain NBRC 103855.</title>
        <authorList>
            <person name="Sun Q."/>
            <person name="Mori K."/>
        </authorList>
    </citation>
    <scope>NUCLEOTIDE SEQUENCE</scope>
    <source>
        <strain evidence="7">NBRC 103855</strain>
    </source>
</reference>
<gene>
    <name evidence="7" type="ORF">GCM10007913_01030</name>
</gene>
<dbReference type="InterPro" id="IPR017871">
    <property type="entry name" value="ABC_transporter-like_CS"/>
</dbReference>
<keyword evidence="8" id="KW-1185">Reference proteome</keyword>
<dbReference type="PROSITE" id="PS00211">
    <property type="entry name" value="ABC_TRANSPORTER_1"/>
    <property type="match status" value="1"/>
</dbReference>
<keyword evidence="5 7" id="KW-0067">ATP-binding</keyword>
<comment type="caution">
    <text evidence="7">The sequence shown here is derived from an EMBL/GenBank/DDBJ whole genome shotgun (WGS) entry which is preliminary data.</text>
</comment>
<dbReference type="InterPro" id="IPR050319">
    <property type="entry name" value="ABC_transp_ATP-bind"/>
</dbReference>
<evidence type="ECO:0000256" key="1">
    <source>
        <dbReference type="ARBA" id="ARBA00004417"/>
    </source>
</evidence>
<dbReference type="Proteomes" id="UP001161406">
    <property type="component" value="Unassembled WGS sequence"/>
</dbReference>
<dbReference type="Gene3D" id="3.40.50.300">
    <property type="entry name" value="P-loop containing nucleotide triphosphate hydrolases"/>
    <property type="match status" value="2"/>
</dbReference>
<keyword evidence="3" id="KW-0813">Transport</keyword>
<name>A0ABQ5UC71_9HYPH</name>
<dbReference type="PANTHER" id="PTHR43776">
    <property type="entry name" value="TRANSPORT ATP-BINDING PROTEIN"/>
    <property type="match status" value="1"/>
</dbReference>
<dbReference type="GO" id="GO:0005524">
    <property type="term" value="F:ATP binding"/>
    <property type="evidence" value="ECO:0007669"/>
    <property type="project" value="UniProtKB-KW"/>
</dbReference>
<dbReference type="PROSITE" id="PS50893">
    <property type="entry name" value="ABC_TRANSPORTER_2"/>
    <property type="match status" value="2"/>
</dbReference>
<dbReference type="InterPro" id="IPR003439">
    <property type="entry name" value="ABC_transporter-like_ATP-bd"/>
</dbReference>
<evidence type="ECO:0000256" key="2">
    <source>
        <dbReference type="ARBA" id="ARBA00005417"/>
    </source>
</evidence>
<keyword evidence="4" id="KW-0547">Nucleotide-binding</keyword>
<dbReference type="SUPFAM" id="SSF52540">
    <property type="entry name" value="P-loop containing nucleoside triphosphate hydrolases"/>
    <property type="match status" value="2"/>
</dbReference>
<dbReference type="RefSeq" id="WP_284386894.1">
    <property type="nucleotide sequence ID" value="NZ_BSNG01000001.1"/>
</dbReference>
<dbReference type="Pfam" id="PF00005">
    <property type="entry name" value="ABC_tran"/>
    <property type="match status" value="2"/>
</dbReference>
<organism evidence="7 8">
    <name type="scientific">Devosia yakushimensis</name>
    <dbReference type="NCBI Taxonomy" id="470028"/>
    <lineage>
        <taxon>Bacteria</taxon>
        <taxon>Pseudomonadati</taxon>
        <taxon>Pseudomonadota</taxon>
        <taxon>Alphaproteobacteria</taxon>
        <taxon>Hyphomicrobiales</taxon>
        <taxon>Devosiaceae</taxon>
        <taxon>Devosia</taxon>
    </lineage>
</organism>
<proteinExistence type="inferred from homology"/>
<evidence type="ECO:0000256" key="4">
    <source>
        <dbReference type="ARBA" id="ARBA00022741"/>
    </source>
</evidence>
<feature type="domain" description="ABC transporter" evidence="6">
    <location>
        <begin position="5"/>
        <end position="254"/>
    </location>
</feature>
<sequence length="558" mass="60023">MLLHIDTLSIGYELANGRELEAIKDFSLALDRGQIVGIVGQSGAGKSTIGKAILGLLGENARITKGSILLEGQDIAAFSPRQFATIRGKRIGYIYQNPMTALNPVLSIGEQLIETIEAHTPRRGKQARDYAIELLTGAEVSHPEDRLSKYPHQLSGGLCQRIVFAIAIAAQPDLIIADEPTTALDVTVQKAVLGTLKRLASQENIAIILITHDMGVVSQMCDEVYVLLRGQLVEHGPTAQIIGAPSERYTRELMAAIPSVEEKRPRFDVLDAFAETPGRQRGLDYLRSGIAAQDQGGAVLAVRDLSKTFKGKKGRAGDFKALDGVSFEVRRGETFGIVGESGSGKSTIGRVILGLVDPDPGAIIELDGRPIGHGDRRTLSRRLQCIFQDPYSSLNPRMDAGTNITYGVVAAGLVPRETAQALAGDLLEVVGLPRAVAAKMPHAFSGGERQRIGIARALAYRPELIFCDEPTSALDVTVQAEILNLMKELQDSLGLTLVFVSHDLAVVRQMCDRLIVMKSGAIVEAGDAEQVLTEPAEPYTRQLLSAMPRFLRSAAAAS</sequence>
<dbReference type="EMBL" id="BSNG01000001">
    <property type="protein sequence ID" value="GLQ08171.1"/>
    <property type="molecule type" value="Genomic_DNA"/>
</dbReference>
<feature type="domain" description="ABC transporter" evidence="6">
    <location>
        <begin position="300"/>
        <end position="544"/>
    </location>
</feature>
<comment type="similarity">
    <text evidence="2">Belongs to the ABC transporter superfamily.</text>
</comment>
<dbReference type="InterPro" id="IPR013563">
    <property type="entry name" value="Oligopep_ABC_C"/>
</dbReference>
<dbReference type="Pfam" id="PF08352">
    <property type="entry name" value="oligo_HPY"/>
    <property type="match status" value="2"/>
</dbReference>
<evidence type="ECO:0000259" key="6">
    <source>
        <dbReference type="PROSITE" id="PS50893"/>
    </source>
</evidence>
<accession>A0ABQ5UC71</accession>